<dbReference type="Gene3D" id="3.40.50.300">
    <property type="entry name" value="P-loop containing nucleotide triphosphate hydrolases"/>
    <property type="match status" value="1"/>
</dbReference>
<feature type="compositionally biased region" description="Basic and acidic residues" evidence="1">
    <location>
        <begin position="76"/>
        <end position="94"/>
    </location>
</feature>
<dbReference type="OrthoDB" id="10041966at2759"/>
<feature type="region of interest" description="Disordered" evidence="1">
    <location>
        <begin position="76"/>
        <end position="98"/>
    </location>
</feature>
<reference evidence="2" key="1">
    <citation type="submission" date="2020-12" db="EMBL/GenBank/DDBJ databases">
        <title>Metabolic potential, ecology and presence of endohyphal bacteria is reflected in genomic diversity of Mucoromycotina.</title>
        <authorList>
            <person name="Muszewska A."/>
            <person name="Okrasinska A."/>
            <person name="Steczkiewicz K."/>
            <person name="Drgas O."/>
            <person name="Orlowska M."/>
            <person name="Perlinska-Lenart U."/>
            <person name="Aleksandrzak-Piekarczyk T."/>
            <person name="Szatraj K."/>
            <person name="Zielenkiewicz U."/>
            <person name="Pilsyk S."/>
            <person name="Malc E."/>
            <person name="Mieczkowski P."/>
            <person name="Kruszewska J.S."/>
            <person name="Biernat P."/>
            <person name="Pawlowska J."/>
        </authorList>
    </citation>
    <scope>NUCLEOTIDE SEQUENCE</scope>
    <source>
        <strain evidence="2">WA0000067209</strain>
    </source>
</reference>
<sequence>MSNVHIIGISGPSCSGKTTLARILKKVFSNSVIVHQDDFYKPDTDMPVDPDTGLENWDCPESFDPIKMHNSLQYTRAHDGSLPDGHPRGEENNTHDGSLSVSQEFLNNLKAMIPKEIDQNTRFVITDGILLFWDPLIYKEFDSSIFVHACKPTLKQRREARQGYVTQEGYWIDPPGYFDDLVWPQYLKWNAHLFPNGDAKGIDHEKIKDLLVMESDNSSIEQIATNAVKSIINTVQN</sequence>
<dbReference type="EMBL" id="JAEPQZ010000004">
    <property type="protein sequence ID" value="KAG2182363.1"/>
    <property type="molecule type" value="Genomic_DNA"/>
</dbReference>
<evidence type="ECO:0000256" key="1">
    <source>
        <dbReference type="SAM" id="MobiDB-lite"/>
    </source>
</evidence>
<keyword evidence="3" id="KW-1185">Reference proteome</keyword>
<evidence type="ECO:0000313" key="2">
    <source>
        <dbReference type="EMBL" id="KAG2182363.1"/>
    </source>
</evidence>
<dbReference type="PANTHER" id="PTHR10285">
    <property type="entry name" value="URIDINE KINASE"/>
    <property type="match status" value="1"/>
</dbReference>
<accession>A0A8H7UJS2</accession>
<name>A0A8H7UJS2_MORIS</name>
<dbReference type="Proteomes" id="UP000654370">
    <property type="component" value="Unassembled WGS sequence"/>
</dbReference>
<dbReference type="InterPro" id="IPR027417">
    <property type="entry name" value="P-loop_NTPase"/>
</dbReference>
<protein>
    <recommendedName>
        <fullName evidence="4">Nicotinamide riboside kinase</fullName>
    </recommendedName>
</protein>
<evidence type="ECO:0000313" key="3">
    <source>
        <dbReference type="Proteomes" id="UP000654370"/>
    </source>
</evidence>
<proteinExistence type="predicted"/>
<evidence type="ECO:0008006" key="4">
    <source>
        <dbReference type="Google" id="ProtNLM"/>
    </source>
</evidence>
<dbReference type="SUPFAM" id="SSF52540">
    <property type="entry name" value="P-loop containing nucleoside triphosphate hydrolases"/>
    <property type="match status" value="1"/>
</dbReference>
<dbReference type="PRINTS" id="PR00988">
    <property type="entry name" value="URIDINKINASE"/>
</dbReference>
<dbReference type="AlphaFoldDB" id="A0A8H7UJS2"/>
<dbReference type="CDD" id="cd02024">
    <property type="entry name" value="NRK1"/>
    <property type="match status" value="1"/>
</dbReference>
<gene>
    <name evidence="2" type="ORF">INT43_007293</name>
</gene>
<comment type="caution">
    <text evidence="2">The sequence shown here is derived from an EMBL/GenBank/DDBJ whole genome shotgun (WGS) entry which is preliminary data.</text>
</comment>
<organism evidence="2 3">
    <name type="scientific">Mortierella isabellina</name>
    <name type="common">Filamentous fungus</name>
    <name type="synonym">Umbelopsis isabellina</name>
    <dbReference type="NCBI Taxonomy" id="91625"/>
    <lineage>
        <taxon>Eukaryota</taxon>
        <taxon>Fungi</taxon>
        <taxon>Fungi incertae sedis</taxon>
        <taxon>Mucoromycota</taxon>
        <taxon>Mucoromycotina</taxon>
        <taxon>Umbelopsidomycetes</taxon>
        <taxon>Umbelopsidales</taxon>
        <taxon>Umbelopsidaceae</taxon>
        <taxon>Umbelopsis</taxon>
    </lineage>
</organism>